<dbReference type="GeneTree" id="ENSGT00940000156810"/>
<keyword evidence="10" id="KW-0067">ATP-binding</keyword>
<evidence type="ECO:0000313" key="20">
    <source>
        <dbReference type="Ensembl" id="ENSTRUP00000086336.1"/>
    </source>
</evidence>
<evidence type="ECO:0000256" key="7">
    <source>
        <dbReference type="ARBA" id="ARBA00022692"/>
    </source>
</evidence>
<evidence type="ECO:0000256" key="6">
    <source>
        <dbReference type="ARBA" id="ARBA00022688"/>
    </source>
</evidence>
<dbReference type="GO" id="GO:0031966">
    <property type="term" value="C:mitochondrial membrane"/>
    <property type="evidence" value="ECO:0007669"/>
    <property type="project" value="UniProtKB-SubCell"/>
</dbReference>
<evidence type="ECO:0000256" key="4">
    <source>
        <dbReference type="ARBA" id="ARBA00018535"/>
    </source>
</evidence>
<feature type="domain" description="ABC1 atypical kinase-like" evidence="19">
    <location>
        <begin position="131"/>
        <end position="358"/>
    </location>
</feature>
<evidence type="ECO:0000256" key="8">
    <source>
        <dbReference type="ARBA" id="ARBA00022741"/>
    </source>
</evidence>
<dbReference type="GO" id="GO:0006744">
    <property type="term" value="P:ubiquinone biosynthetic process"/>
    <property type="evidence" value="ECO:0007669"/>
    <property type="project" value="UniProtKB-KW"/>
</dbReference>
<dbReference type="Pfam" id="PF03109">
    <property type="entry name" value="ABC1"/>
    <property type="match status" value="1"/>
</dbReference>
<name>A0A674PL13_TAKRU</name>
<dbReference type="Proteomes" id="UP000005226">
    <property type="component" value="Chromosome 2"/>
</dbReference>
<reference evidence="20" key="3">
    <citation type="submission" date="2025-09" db="UniProtKB">
        <authorList>
            <consortium name="Ensembl"/>
        </authorList>
    </citation>
    <scope>IDENTIFICATION</scope>
</reference>
<evidence type="ECO:0000256" key="3">
    <source>
        <dbReference type="ARBA" id="ARBA00009670"/>
    </source>
</evidence>
<keyword evidence="14" id="KW-0472">Membrane</keyword>
<keyword evidence="11" id="KW-0809">Transit peptide</keyword>
<dbReference type="InterPro" id="IPR011009">
    <property type="entry name" value="Kinase-like_dom_sf"/>
</dbReference>
<sequence length="470" mass="53027">MITAGCFHTGRVDAFLCESRSHSVFQLSDRARERKVPVTRIGRLVNFGGLAVGLGIGAIAEVAKKTLRPHQQGDKQSILDRSAFLSEANAERIVRTLCKVRGAALKIGQMLSIQGEAALSCVQQEMFPFCLQKAVSSDLGPDWRDKLEYFEEKPFAAASIGQVHLGRLKGGREVAMKIQYPGVAKSINSDVNNIMTALSLSNVLPEGLFPEHLIEVMSRELALECDYIREAKCAKKFQELLKDHPFFYVPDVVDELSSQHVLTTTLVPGFPLDQATDLSQELRNEICEQILILCLRELFEFRYMQTDPNWSNFYFDPQAHKIALLDFGATRGFDKSFTDMYIEIINAAAHQNREGVLQKSREMKFLTGYESKAMENAHVDAVMILGEAFSSQEPFDFGSQSTTERIHNLIPVMLRERLTPPPEETYSLHRKMGGSFLICSKLKAKIACNNMFQETYKNYWKDGPSSWFQL</sequence>
<evidence type="ECO:0000256" key="5">
    <source>
        <dbReference type="ARBA" id="ARBA00022679"/>
    </source>
</evidence>
<dbReference type="AlphaFoldDB" id="A0A674PL13"/>
<keyword evidence="6" id="KW-0831">Ubiquinone biosynthesis</keyword>
<keyword evidence="5" id="KW-0808">Transferase</keyword>
<evidence type="ECO:0000256" key="18">
    <source>
        <dbReference type="ARBA" id="ARBA00058956"/>
    </source>
</evidence>
<comment type="similarity">
    <text evidence="3">Belongs to the protein kinase superfamily. ADCK protein kinase family.</text>
</comment>
<evidence type="ECO:0000259" key="19">
    <source>
        <dbReference type="Pfam" id="PF03109"/>
    </source>
</evidence>
<comment type="pathway">
    <text evidence="2">Cofactor biosynthesis; ubiquinone biosynthesis.</text>
</comment>
<proteinExistence type="inferred from homology"/>
<comment type="function">
    <text evidence="18">Atypical kinase involved in the biosynthesis of coenzyme Q, also named ubiquinone, an essential lipid-soluble electron transporter for aerobic cellular respiration. Its substrate specificity is still unclear: may act as a protein kinase that mediates phosphorylation of COQ3. According to other reports, acts as a small molecule kinase, possibly a lipid kinase that phosphorylates a prenyl lipid in the ubiquinone biosynthesis pathway, as suggested by its ability to bind coenzyme Q lipid intermediates. However, the small molecule kinase activity was not confirmed by another publication. Shows an unusual selectivity for binding ADP over ATP.</text>
</comment>
<evidence type="ECO:0000256" key="17">
    <source>
        <dbReference type="ARBA" id="ARBA00033204"/>
    </source>
</evidence>
<organism evidence="20 21">
    <name type="scientific">Takifugu rubripes</name>
    <name type="common">Japanese pufferfish</name>
    <name type="synonym">Fugu rubripes</name>
    <dbReference type="NCBI Taxonomy" id="31033"/>
    <lineage>
        <taxon>Eukaryota</taxon>
        <taxon>Metazoa</taxon>
        <taxon>Chordata</taxon>
        <taxon>Craniata</taxon>
        <taxon>Vertebrata</taxon>
        <taxon>Euteleostomi</taxon>
        <taxon>Actinopterygii</taxon>
        <taxon>Neopterygii</taxon>
        <taxon>Teleostei</taxon>
        <taxon>Neoteleostei</taxon>
        <taxon>Acanthomorphata</taxon>
        <taxon>Eupercaria</taxon>
        <taxon>Tetraodontiformes</taxon>
        <taxon>Tetradontoidea</taxon>
        <taxon>Tetraodontidae</taxon>
        <taxon>Takifugu</taxon>
    </lineage>
</organism>
<dbReference type="GO" id="GO:0005524">
    <property type="term" value="F:ATP binding"/>
    <property type="evidence" value="ECO:0007669"/>
    <property type="project" value="UniProtKB-KW"/>
</dbReference>
<protein>
    <recommendedName>
        <fullName evidence="4">Atypical kinase COQ8A, mitochondrial</fullName>
    </recommendedName>
    <alternativeName>
        <fullName evidence="16">Chaperone activity of bc1 complex-like</fullName>
    </alternativeName>
    <alternativeName>
        <fullName evidence="17">Coenzyme Q protein 8A</fullName>
    </alternativeName>
    <alternativeName>
        <fullName evidence="15">aarF domain-containing protein kinase 3</fullName>
    </alternativeName>
</protein>
<keyword evidence="12" id="KW-1133">Transmembrane helix</keyword>
<dbReference type="Ensembl" id="ENSTRUT00000086664.1">
    <property type="protein sequence ID" value="ENSTRUP00000086336.1"/>
    <property type="gene ID" value="ENSTRUG00000006469.3"/>
</dbReference>
<keyword evidence="9" id="KW-0418">Kinase</keyword>
<evidence type="ECO:0000256" key="2">
    <source>
        <dbReference type="ARBA" id="ARBA00004749"/>
    </source>
</evidence>
<reference evidence="20 21" key="1">
    <citation type="journal article" date="2011" name="Genome Biol. Evol.">
        <title>Integration of the genetic map and genome assembly of fugu facilitates insights into distinct features of genome evolution in teleosts and mammals.</title>
        <authorList>
            <person name="Kai W."/>
            <person name="Kikuchi K."/>
            <person name="Tohari S."/>
            <person name="Chew A.K."/>
            <person name="Tay A."/>
            <person name="Fujiwara A."/>
            <person name="Hosoya S."/>
            <person name="Suetake H."/>
            <person name="Naruse K."/>
            <person name="Brenner S."/>
            <person name="Suzuki Y."/>
            <person name="Venkatesh B."/>
        </authorList>
    </citation>
    <scope>NUCLEOTIDE SEQUENCE [LARGE SCALE GENOMIC DNA]</scope>
</reference>
<keyword evidence="7" id="KW-0812">Transmembrane</keyword>
<dbReference type="PANTHER" id="PTHR43851">
    <property type="match status" value="1"/>
</dbReference>
<evidence type="ECO:0000256" key="15">
    <source>
        <dbReference type="ARBA" id="ARBA00031775"/>
    </source>
</evidence>
<reference evidence="20" key="2">
    <citation type="submission" date="2025-08" db="UniProtKB">
        <authorList>
            <consortium name="Ensembl"/>
        </authorList>
    </citation>
    <scope>IDENTIFICATION</scope>
</reference>
<evidence type="ECO:0000256" key="14">
    <source>
        <dbReference type="ARBA" id="ARBA00023136"/>
    </source>
</evidence>
<dbReference type="CDD" id="cd13970">
    <property type="entry name" value="ABC1_ADCK3"/>
    <property type="match status" value="1"/>
</dbReference>
<dbReference type="SUPFAM" id="SSF56112">
    <property type="entry name" value="Protein kinase-like (PK-like)"/>
    <property type="match status" value="1"/>
</dbReference>
<evidence type="ECO:0000256" key="16">
    <source>
        <dbReference type="ARBA" id="ARBA00032726"/>
    </source>
</evidence>
<dbReference type="InterPro" id="IPR051409">
    <property type="entry name" value="Atypical_kinase_ADCK"/>
</dbReference>
<gene>
    <name evidence="20" type="primary">coq8ab</name>
</gene>
<dbReference type="InterPro" id="IPR034646">
    <property type="entry name" value="ADCK3_dom"/>
</dbReference>
<keyword evidence="13" id="KW-0496">Mitochondrion</keyword>
<comment type="subcellular location">
    <subcellularLocation>
        <location evidence="1">Mitochondrion membrane</location>
        <topology evidence="1">Single-pass membrane protein</topology>
    </subcellularLocation>
</comment>
<dbReference type="GO" id="GO:0016301">
    <property type="term" value="F:kinase activity"/>
    <property type="evidence" value="ECO:0007669"/>
    <property type="project" value="UniProtKB-KW"/>
</dbReference>
<dbReference type="InterPro" id="IPR004147">
    <property type="entry name" value="ABC1_dom"/>
</dbReference>
<accession>A0A674PL13</accession>
<evidence type="ECO:0000313" key="21">
    <source>
        <dbReference type="Proteomes" id="UP000005226"/>
    </source>
</evidence>
<evidence type="ECO:0000256" key="12">
    <source>
        <dbReference type="ARBA" id="ARBA00022989"/>
    </source>
</evidence>
<keyword evidence="21" id="KW-1185">Reference proteome</keyword>
<evidence type="ECO:0000256" key="13">
    <source>
        <dbReference type="ARBA" id="ARBA00023128"/>
    </source>
</evidence>
<evidence type="ECO:0000256" key="9">
    <source>
        <dbReference type="ARBA" id="ARBA00022777"/>
    </source>
</evidence>
<evidence type="ECO:0000256" key="10">
    <source>
        <dbReference type="ARBA" id="ARBA00022840"/>
    </source>
</evidence>
<dbReference type="PANTHER" id="PTHR43851:SF1">
    <property type="entry name" value="ATYPICAL KINASE COQ8A, MITOCHONDRIAL"/>
    <property type="match status" value="1"/>
</dbReference>
<evidence type="ECO:0000256" key="11">
    <source>
        <dbReference type="ARBA" id="ARBA00022946"/>
    </source>
</evidence>
<keyword evidence="8" id="KW-0547">Nucleotide-binding</keyword>
<evidence type="ECO:0000256" key="1">
    <source>
        <dbReference type="ARBA" id="ARBA00004304"/>
    </source>
</evidence>